<dbReference type="InterPro" id="IPR043519">
    <property type="entry name" value="NT_sf"/>
</dbReference>
<feature type="binding site" evidence="13">
    <location>
        <position position="23"/>
    </location>
    <ligand>
        <name>Mg(2+)</name>
        <dbReference type="ChEBI" id="CHEBI:18420"/>
    </ligand>
</feature>
<keyword evidence="8 13" id="KW-0692">RNA repair</keyword>
<keyword evidence="7 13" id="KW-0547">Nucleotide-binding</keyword>
<evidence type="ECO:0000256" key="5">
    <source>
        <dbReference type="ARBA" id="ARBA00022695"/>
    </source>
</evidence>
<keyword evidence="5 13" id="KW-0548">Nucleotidyltransferase</keyword>
<feature type="binding site" evidence="13">
    <location>
        <position position="137"/>
    </location>
    <ligand>
        <name>CTP</name>
        <dbReference type="ChEBI" id="CHEBI:37563"/>
    </ligand>
</feature>
<dbReference type="EC" id="2.7.7.72" evidence="13"/>
<dbReference type="Pfam" id="PF01743">
    <property type="entry name" value="PolyA_pol"/>
    <property type="match status" value="1"/>
</dbReference>
<dbReference type="GO" id="GO:0016787">
    <property type="term" value="F:hydrolase activity"/>
    <property type="evidence" value="ECO:0007669"/>
    <property type="project" value="UniProtKB-KW"/>
</dbReference>
<evidence type="ECO:0000256" key="12">
    <source>
        <dbReference type="ARBA" id="ARBA00022884"/>
    </source>
</evidence>
<dbReference type="SUPFAM" id="SSF81891">
    <property type="entry name" value="Poly A polymerase C-terminal region-like"/>
    <property type="match status" value="1"/>
</dbReference>
<dbReference type="CDD" id="cd00077">
    <property type="entry name" value="HDc"/>
    <property type="match status" value="1"/>
</dbReference>
<dbReference type="GO" id="GO:0004810">
    <property type="term" value="F:CCA tRNA nucleotidyltransferase activity"/>
    <property type="evidence" value="ECO:0007669"/>
    <property type="project" value="UniProtKB-EC"/>
</dbReference>
<reference evidence="16 17" key="1">
    <citation type="submission" date="2021-03" db="EMBL/GenBank/DDBJ databases">
        <title>Succinivibrio sp. nov. isolated from feces of cow.</title>
        <authorList>
            <person name="Choi J.-Y."/>
        </authorList>
    </citation>
    <scope>NUCLEOTIDE SEQUENCE [LARGE SCALE GENOMIC DNA]</scope>
    <source>
        <strain evidence="16 17">AGMB01872</strain>
    </source>
</reference>
<keyword evidence="10 13" id="KW-0067">ATP-binding</keyword>
<evidence type="ECO:0000256" key="2">
    <source>
        <dbReference type="ARBA" id="ARBA00022596"/>
    </source>
</evidence>
<evidence type="ECO:0000256" key="4">
    <source>
        <dbReference type="ARBA" id="ARBA00022694"/>
    </source>
</evidence>
<dbReference type="HAMAP" id="MF_01262">
    <property type="entry name" value="CCA_bact_type2"/>
    <property type="match status" value="1"/>
</dbReference>
<evidence type="ECO:0000313" key="16">
    <source>
        <dbReference type="EMBL" id="MBW7570868.1"/>
    </source>
</evidence>
<dbReference type="PANTHER" id="PTHR47545">
    <property type="entry name" value="MULTIFUNCTIONAL CCA PROTEIN"/>
    <property type="match status" value="1"/>
</dbReference>
<feature type="binding site" evidence="13">
    <location>
        <position position="91"/>
    </location>
    <ligand>
        <name>CTP</name>
        <dbReference type="ChEBI" id="CHEBI:37563"/>
    </ligand>
</feature>
<keyword evidence="17" id="KW-1185">Reference proteome</keyword>
<dbReference type="InterPro" id="IPR050124">
    <property type="entry name" value="tRNA_CCA-adding_enzyme"/>
</dbReference>
<feature type="binding site" evidence="13">
    <location>
        <position position="140"/>
    </location>
    <ligand>
        <name>CTP</name>
        <dbReference type="ChEBI" id="CHEBI:37563"/>
    </ligand>
</feature>
<dbReference type="InterPro" id="IPR002646">
    <property type="entry name" value="PolA_pol_head_dom"/>
</dbReference>
<dbReference type="EMBL" id="JAGFNY010000033">
    <property type="protein sequence ID" value="MBW7570868.1"/>
    <property type="molecule type" value="Genomic_DNA"/>
</dbReference>
<feature type="binding site" evidence="13">
    <location>
        <position position="140"/>
    </location>
    <ligand>
        <name>ATP</name>
        <dbReference type="ChEBI" id="CHEBI:30616"/>
    </ligand>
</feature>
<dbReference type="RefSeq" id="WP_219938093.1">
    <property type="nucleotide sequence ID" value="NZ_JAGFNY010000033.1"/>
</dbReference>
<dbReference type="Gene3D" id="1.10.3090.10">
    <property type="entry name" value="cca-adding enzyme, domain 2"/>
    <property type="match status" value="1"/>
</dbReference>
<evidence type="ECO:0000313" key="17">
    <source>
        <dbReference type="Proteomes" id="UP000731465"/>
    </source>
</evidence>
<evidence type="ECO:0000256" key="11">
    <source>
        <dbReference type="ARBA" id="ARBA00022842"/>
    </source>
</evidence>
<feature type="binding site" evidence="13">
    <location>
        <position position="8"/>
    </location>
    <ligand>
        <name>ATP</name>
        <dbReference type="ChEBI" id="CHEBI:30616"/>
    </ligand>
</feature>
<dbReference type="InterPro" id="IPR003607">
    <property type="entry name" value="HD/PDEase_dom"/>
</dbReference>
<comment type="caution">
    <text evidence="16">The sequence shown here is derived from an EMBL/GenBank/DDBJ whole genome shotgun (WGS) entry which is preliminary data.</text>
</comment>
<evidence type="ECO:0000256" key="14">
    <source>
        <dbReference type="SAM" id="MobiDB-lite"/>
    </source>
</evidence>
<dbReference type="Gene3D" id="3.30.460.10">
    <property type="entry name" value="Beta Polymerase, domain 2"/>
    <property type="match status" value="1"/>
</dbReference>
<comment type="similarity">
    <text evidence="13">Belongs to the tRNA nucleotidyltransferase/poly(A) polymerase family. Bacterial CCA-adding enzyme type 2 subfamily.</text>
</comment>
<keyword evidence="3 13" id="KW-0808">Transferase</keyword>
<dbReference type="PANTHER" id="PTHR47545:SF1">
    <property type="entry name" value="MULTIFUNCTIONAL CCA PROTEIN"/>
    <property type="match status" value="1"/>
</dbReference>
<keyword evidence="12 13" id="KW-0694">RNA-binding</keyword>
<comment type="catalytic activity">
    <reaction evidence="13">
        <text>a tRNA with a 3' CCA end + 2 CTP + ATP = a tRNA with a 3' CCACCA end + 3 diphosphate</text>
        <dbReference type="Rhea" id="RHEA:76235"/>
        <dbReference type="Rhea" id="RHEA-COMP:10468"/>
        <dbReference type="Rhea" id="RHEA-COMP:18655"/>
        <dbReference type="ChEBI" id="CHEBI:30616"/>
        <dbReference type="ChEBI" id="CHEBI:33019"/>
        <dbReference type="ChEBI" id="CHEBI:37563"/>
        <dbReference type="ChEBI" id="CHEBI:83071"/>
        <dbReference type="ChEBI" id="CHEBI:195187"/>
    </reaction>
</comment>
<keyword evidence="4 13" id="KW-0819">tRNA processing</keyword>
<feature type="domain" description="HD" evidence="15">
    <location>
        <begin position="225"/>
        <end position="329"/>
    </location>
</feature>
<dbReference type="SUPFAM" id="SSF81301">
    <property type="entry name" value="Nucleotidyltransferase"/>
    <property type="match status" value="1"/>
</dbReference>
<organism evidence="16 17">
    <name type="scientific">Succinivibrio faecicola</name>
    <dbReference type="NCBI Taxonomy" id="2820300"/>
    <lineage>
        <taxon>Bacteria</taxon>
        <taxon>Pseudomonadati</taxon>
        <taxon>Pseudomonadota</taxon>
        <taxon>Gammaproteobacteria</taxon>
        <taxon>Aeromonadales</taxon>
        <taxon>Succinivibrionaceae</taxon>
        <taxon>Succinivibrio</taxon>
    </lineage>
</organism>
<dbReference type="Proteomes" id="UP000731465">
    <property type="component" value="Unassembled WGS sequence"/>
</dbReference>
<protein>
    <recommendedName>
        <fullName evidence="13">CCA-adding enzyme</fullName>
        <ecNumber evidence="13">2.7.7.72</ecNumber>
    </recommendedName>
    <alternativeName>
        <fullName evidence="13">CCA tRNA nucleotidyltransferase</fullName>
    </alternativeName>
    <alternativeName>
        <fullName evidence="13">tRNA CCA-pyrophosphorylase</fullName>
    </alternativeName>
    <alternativeName>
        <fullName evidence="13">tRNA adenylyl-/cytidylyl- transferase</fullName>
    </alternativeName>
    <alternativeName>
        <fullName evidence="13">tRNA nucleotidyltransferase</fullName>
    </alternativeName>
    <alternativeName>
        <fullName evidence="13">tRNA-NT</fullName>
    </alternativeName>
</protein>
<dbReference type="InterPro" id="IPR006674">
    <property type="entry name" value="HD_domain"/>
</dbReference>
<evidence type="ECO:0000256" key="1">
    <source>
        <dbReference type="ARBA" id="ARBA00001946"/>
    </source>
</evidence>
<evidence type="ECO:0000256" key="8">
    <source>
        <dbReference type="ARBA" id="ARBA00022800"/>
    </source>
</evidence>
<evidence type="ECO:0000256" key="9">
    <source>
        <dbReference type="ARBA" id="ARBA00022801"/>
    </source>
</evidence>
<evidence type="ECO:0000256" key="7">
    <source>
        <dbReference type="ARBA" id="ARBA00022741"/>
    </source>
</evidence>
<name>A0ABS7DHU0_9GAMM</name>
<evidence type="ECO:0000256" key="6">
    <source>
        <dbReference type="ARBA" id="ARBA00022723"/>
    </source>
</evidence>
<feature type="binding site" evidence="13">
    <location>
        <position position="21"/>
    </location>
    <ligand>
        <name>Mg(2+)</name>
        <dbReference type="ChEBI" id="CHEBI:18420"/>
    </ligand>
</feature>
<dbReference type="InterPro" id="IPR032828">
    <property type="entry name" value="PolyA_RNA-bd"/>
</dbReference>
<dbReference type="PROSITE" id="PS51831">
    <property type="entry name" value="HD"/>
    <property type="match status" value="1"/>
</dbReference>
<dbReference type="Pfam" id="PF12627">
    <property type="entry name" value="PolyA_pol_RNAbd"/>
    <property type="match status" value="1"/>
</dbReference>
<proteinExistence type="inferred from homology"/>
<gene>
    <name evidence="13" type="primary">cca</name>
    <name evidence="16" type="ORF">J5V48_08175</name>
</gene>
<feature type="binding site" evidence="13">
    <location>
        <position position="91"/>
    </location>
    <ligand>
        <name>ATP</name>
        <dbReference type="ChEBI" id="CHEBI:30616"/>
    </ligand>
</feature>
<accession>A0ABS7DHU0</accession>
<evidence type="ECO:0000256" key="3">
    <source>
        <dbReference type="ARBA" id="ARBA00022679"/>
    </source>
</evidence>
<feature type="binding site" evidence="13">
    <location>
        <position position="137"/>
    </location>
    <ligand>
        <name>ATP</name>
        <dbReference type="ChEBI" id="CHEBI:30616"/>
    </ligand>
</feature>
<dbReference type="InterPro" id="IPR012006">
    <property type="entry name" value="CCA_bact"/>
</dbReference>
<comment type="catalytic activity">
    <reaction evidence="13">
        <text>a tRNA precursor + 2 CTP + ATP = a tRNA with a 3' CCA end + 3 diphosphate</text>
        <dbReference type="Rhea" id="RHEA:14433"/>
        <dbReference type="Rhea" id="RHEA-COMP:10465"/>
        <dbReference type="Rhea" id="RHEA-COMP:10468"/>
        <dbReference type="ChEBI" id="CHEBI:30616"/>
        <dbReference type="ChEBI" id="CHEBI:33019"/>
        <dbReference type="ChEBI" id="CHEBI:37563"/>
        <dbReference type="ChEBI" id="CHEBI:74896"/>
        <dbReference type="ChEBI" id="CHEBI:83071"/>
        <dbReference type="EC" id="2.7.7.72"/>
    </reaction>
</comment>
<dbReference type="NCBIfam" id="NF008137">
    <property type="entry name" value="PRK10885.1"/>
    <property type="match status" value="1"/>
</dbReference>
<keyword evidence="6 13" id="KW-0479">Metal-binding</keyword>
<evidence type="ECO:0000256" key="13">
    <source>
        <dbReference type="HAMAP-Rule" id="MF_01262"/>
    </source>
</evidence>
<keyword evidence="11 13" id="KW-0460">Magnesium</keyword>
<feature type="binding site" evidence="13">
    <location>
        <position position="11"/>
    </location>
    <ligand>
        <name>ATP</name>
        <dbReference type="ChEBI" id="CHEBI:30616"/>
    </ligand>
</feature>
<sequence>MKIYLVGGAVRDELLDIKNADKDYVVTGATPEQMLELGYTQVGKDFPVFLHPKTHEEYALARTETKNGTGYTGFICDFSKTVTLEEDLLRRDLTINAIAKDQDGNYIDPYKGTEDIKNRVLRHVSDAFVEDPLRVLRVARFYARFYHLGFTVAPETMELMRQIAKSGELETLTAERVFMELEKALKTKDPDKFILCLREAGALKYVLPEIDKLFGIPGPKRWHPEIDSGIHTCMTLHMISEKTDCPITRFAMLCHDLGKGETPTVLWPHHRLHNELGLKPLKCLCQRLHVPSVYEQFAIKVVKYHSVMHHLYKSGGKTVVSLFDNLDAWRREEWVKPFALCCKCDFLGRLGFENRDFSRTDYFLEMFDICKTVKAKEFVDQGFKGPQIGQKMYEKRVMLVEEYMKSIPEDELNDKNNEKPAALTEDNITLERKAQNSKKNKMGFFKKRLSSDLNFTETEGDYDL</sequence>
<feature type="binding site" evidence="13">
    <location>
        <position position="11"/>
    </location>
    <ligand>
        <name>CTP</name>
        <dbReference type="ChEBI" id="CHEBI:37563"/>
    </ligand>
</feature>
<keyword evidence="9 16" id="KW-0378">Hydrolase</keyword>
<feature type="binding site" evidence="13">
    <location>
        <position position="8"/>
    </location>
    <ligand>
        <name>CTP</name>
        <dbReference type="ChEBI" id="CHEBI:37563"/>
    </ligand>
</feature>
<feature type="region of interest" description="Disordered" evidence="14">
    <location>
        <begin position="410"/>
        <end position="435"/>
    </location>
</feature>
<comment type="cofactor">
    <cofactor evidence="1 13">
        <name>Mg(2+)</name>
        <dbReference type="ChEBI" id="CHEBI:18420"/>
    </cofactor>
</comment>
<comment type="miscellaneous">
    <text evidence="13">A single active site specifically recognizes both ATP and CTP and is responsible for their addition.</text>
</comment>
<evidence type="ECO:0000256" key="10">
    <source>
        <dbReference type="ARBA" id="ARBA00022840"/>
    </source>
</evidence>
<evidence type="ECO:0000259" key="15">
    <source>
        <dbReference type="PROSITE" id="PS51831"/>
    </source>
</evidence>
<comment type="function">
    <text evidence="13">Catalyzes the addition and repair of the essential 3'-terminal CCA sequence in tRNAs without using a nucleic acid template. Adds these three nucleotides in the order of C, C, and A to the tRNA nucleotide-73, using CTP and ATP as substrates and producing inorganic pyrophosphate. tRNA 3'-terminal CCA addition is required both for tRNA processing and repair. Also involved in tRNA surveillance by mediating tandem CCA addition to generate a CCACCA at the 3' terminus of unstable tRNAs. While stable tRNAs receive only 3'-terminal CCA, unstable tRNAs are marked with CCACCA and rapidly degraded.</text>
</comment>
<keyword evidence="2" id="KW-0533">Nickel</keyword>